<organism evidence="2 3">
    <name type="scientific">Niallia taxi</name>
    <dbReference type="NCBI Taxonomy" id="2499688"/>
    <lineage>
        <taxon>Bacteria</taxon>
        <taxon>Bacillati</taxon>
        <taxon>Bacillota</taxon>
        <taxon>Bacilli</taxon>
        <taxon>Bacillales</taxon>
        <taxon>Bacillaceae</taxon>
        <taxon>Niallia</taxon>
    </lineage>
</organism>
<dbReference type="RefSeq" id="WP_127739726.1">
    <property type="nucleotide sequence ID" value="NZ_RZTZ01000008.1"/>
</dbReference>
<feature type="transmembrane region" description="Helical" evidence="1">
    <location>
        <begin position="143"/>
        <end position="167"/>
    </location>
</feature>
<gene>
    <name evidence="2" type="ORF">EM808_18685</name>
</gene>
<name>A0A3S2X1D0_9BACI</name>
<accession>A0A3S2X1D0</accession>
<dbReference type="InterPro" id="IPR021359">
    <property type="entry name" value="DUF2812"/>
</dbReference>
<dbReference type="EMBL" id="RZTZ01000008">
    <property type="protein sequence ID" value="RVT59946.1"/>
    <property type="molecule type" value="Genomic_DNA"/>
</dbReference>
<evidence type="ECO:0000313" key="3">
    <source>
        <dbReference type="Proteomes" id="UP000288024"/>
    </source>
</evidence>
<dbReference type="Proteomes" id="UP000288024">
    <property type="component" value="Unassembled WGS sequence"/>
</dbReference>
<keyword evidence="3" id="KW-1185">Reference proteome</keyword>
<evidence type="ECO:0000313" key="2">
    <source>
        <dbReference type="EMBL" id="RVT59946.1"/>
    </source>
</evidence>
<keyword evidence="1" id="KW-1133">Transmembrane helix</keyword>
<sequence length="240" mass="27028">MKQTKYVLSGGLAFAEEKDMKQLRKLSNDGWHVSGFKFMGYTLKKGESADYIYSVDYRSLKDMEGEEYFEFFASSGWTHISSQDNIHLFRASPGTKPIYSDRETTAEKHVNSIKSMRWLVISMVFLTVFACLGALISTGTIQMIFNILAVVFLIVAIPASWTLIATYSNKWKAEGRKGLVTLVKALPIIFLLFVVLVIFQVFESISYSVSILAAMLIGGIVAPMIIWVIMSLYIRVRGNN</sequence>
<dbReference type="AlphaFoldDB" id="A0A3S2X1D0"/>
<keyword evidence="1" id="KW-0812">Transmembrane</keyword>
<dbReference type="Pfam" id="PF11193">
    <property type="entry name" value="DUF2812"/>
    <property type="match status" value="1"/>
</dbReference>
<protein>
    <submittedName>
        <fullName evidence="2">DUF2812 domain-containing protein</fullName>
    </submittedName>
</protein>
<evidence type="ECO:0000256" key="1">
    <source>
        <dbReference type="SAM" id="Phobius"/>
    </source>
</evidence>
<feature type="transmembrane region" description="Helical" evidence="1">
    <location>
        <begin position="179"/>
        <end position="202"/>
    </location>
</feature>
<comment type="caution">
    <text evidence="2">The sequence shown here is derived from an EMBL/GenBank/DDBJ whole genome shotgun (WGS) entry which is preliminary data.</text>
</comment>
<feature type="transmembrane region" description="Helical" evidence="1">
    <location>
        <begin position="118"/>
        <end position="137"/>
    </location>
</feature>
<keyword evidence="1" id="KW-0472">Membrane</keyword>
<proteinExistence type="predicted"/>
<feature type="transmembrane region" description="Helical" evidence="1">
    <location>
        <begin position="208"/>
        <end position="234"/>
    </location>
</feature>
<reference evidence="2 3" key="1">
    <citation type="submission" date="2019-01" db="EMBL/GenBank/DDBJ databases">
        <title>Bacillus sp. M5HDSG1-1, whole genome shotgun sequence.</title>
        <authorList>
            <person name="Tuo L."/>
        </authorList>
    </citation>
    <scope>NUCLEOTIDE SEQUENCE [LARGE SCALE GENOMIC DNA]</scope>
    <source>
        <strain evidence="2 3">M5HDSG1-1</strain>
    </source>
</reference>